<dbReference type="Gene3D" id="3.40.50.1820">
    <property type="entry name" value="alpha/beta hydrolase"/>
    <property type="match status" value="1"/>
</dbReference>
<dbReference type="GO" id="GO:0046464">
    <property type="term" value="P:acylglycerol catabolic process"/>
    <property type="evidence" value="ECO:0007669"/>
    <property type="project" value="TreeGrafter"/>
</dbReference>
<dbReference type="GO" id="GO:0016020">
    <property type="term" value="C:membrane"/>
    <property type="evidence" value="ECO:0007669"/>
    <property type="project" value="TreeGrafter"/>
</dbReference>
<evidence type="ECO:0000313" key="3">
    <source>
        <dbReference type="Proteomes" id="UP000662857"/>
    </source>
</evidence>
<dbReference type="RefSeq" id="WP_239679092.1">
    <property type="nucleotide sequence ID" value="NZ_CP070499.1"/>
</dbReference>
<organism evidence="2 3">
    <name type="scientific">Natronosporangium hydrolyticum</name>
    <dbReference type="NCBI Taxonomy" id="2811111"/>
    <lineage>
        <taxon>Bacteria</taxon>
        <taxon>Bacillati</taxon>
        <taxon>Actinomycetota</taxon>
        <taxon>Actinomycetes</taxon>
        <taxon>Micromonosporales</taxon>
        <taxon>Micromonosporaceae</taxon>
        <taxon>Natronosporangium</taxon>
    </lineage>
</organism>
<dbReference type="PANTHER" id="PTHR43798">
    <property type="entry name" value="MONOACYLGLYCEROL LIPASE"/>
    <property type="match status" value="1"/>
</dbReference>
<keyword evidence="2" id="KW-0378">Hydrolase</keyword>
<sequence length="345" mass="37364">MRQLYRRPEAAVRYRDWGDRCRRWRGIRSETLRVAGRRVHLLRADPGPDAPAGAPTQLLLHGLAGSGTAWLDVIAPLTRLGPVIAPDLPGSVFGETETRRARQARLPATVAFLPPLTAALGLGRLSVQGLSMGGLVGLQFAAAYPAIVERLVLVNPILPAPMSVPERLGWQTMGRLALAAGPAVARTLVRVWGRRLVDAKLRYLTDPGQLAAAGEQSGGDLTRISPESLALAAEQTRELRDHPARLRYAVTAFASAAASMFVSRRRALAAIDQVAAPVLLVWGDQDRLVTRPVIDHAMARRPDWRLHVLESAGHTVPLELPDAYVEAVRGWLSPPAPAGRSYDVD</sequence>
<evidence type="ECO:0000259" key="1">
    <source>
        <dbReference type="Pfam" id="PF00561"/>
    </source>
</evidence>
<feature type="domain" description="AB hydrolase-1" evidence="1">
    <location>
        <begin position="58"/>
        <end position="319"/>
    </location>
</feature>
<proteinExistence type="predicted"/>
<reference evidence="2" key="1">
    <citation type="submission" date="2021-02" db="EMBL/GenBank/DDBJ databases">
        <title>Natrosporangium hydrolyticum gen. nov., sp. nov, a haloalkaliphilic actinobacterium from a soda solonchak soil.</title>
        <authorList>
            <person name="Sorokin D.Y."/>
            <person name="Khijniak T.V."/>
            <person name="Zakharycheva A.P."/>
            <person name="Boueva O.V."/>
            <person name="Ariskina E.V."/>
            <person name="Hahnke R.L."/>
            <person name="Bunk B."/>
            <person name="Sproer C."/>
            <person name="Schumann P."/>
            <person name="Evtushenko L.I."/>
            <person name="Kublanov I.V."/>
        </authorList>
    </citation>
    <scope>NUCLEOTIDE SEQUENCE</scope>
    <source>
        <strain evidence="2">DSM 106523</strain>
    </source>
</reference>
<evidence type="ECO:0000313" key="2">
    <source>
        <dbReference type="EMBL" id="QSB16856.1"/>
    </source>
</evidence>
<dbReference type="Proteomes" id="UP000662857">
    <property type="component" value="Chromosome"/>
</dbReference>
<dbReference type="InterPro" id="IPR029058">
    <property type="entry name" value="AB_hydrolase_fold"/>
</dbReference>
<dbReference type="KEGG" id="nhy:JQS43_11545"/>
<gene>
    <name evidence="2" type="ORF">JQS43_11545</name>
</gene>
<accession>A0A895YQ38</accession>
<protein>
    <submittedName>
        <fullName evidence="2">Alpha/beta fold hydrolase</fullName>
    </submittedName>
</protein>
<dbReference type="AlphaFoldDB" id="A0A895YQ38"/>
<dbReference type="Pfam" id="PF00561">
    <property type="entry name" value="Abhydrolase_1"/>
    <property type="match status" value="1"/>
</dbReference>
<name>A0A895YQ38_9ACTN</name>
<dbReference type="InterPro" id="IPR050266">
    <property type="entry name" value="AB_hydrolase_sf"/>
</dbReference>
<dbReference type="GO" id="GO:0047372">
    <property type="term" value="F:monoacylglycerol lipase activity"/>
    <property type="evidence" value="ECO:0007669"/>
    <property type="project" value="TreeGrafter"/>
</dbReference>
<dbReference type="InterPro" id="IPR000073">
    <property type="entry name" value="AB_hydrolase_1"/>
</dbReference>
<dbReference type="PANTHER" id="PTHR43798:SF5">
    <property type="entry name" value="MONOACYLGLYCEROL LIPASE ABHD6"/>
    <property type="match status" value="1"/>
</dbReference>
<keyword evidence="3" id="KW-1185">Reference proteome</keyword>
<dbReference type="SUPFAM" id="SSF53474">
    <property type="entry name" value="alpha/beta-Hydrolases"/>
    <property type="match status" value="1"/>
</dbReference>
<dbReference type="EMBL" id="CP070499">
    <property type="protein sequence ID" value="QSB16856.1"/>
    <property type="molecule type" value="Genomic_DNA"/>
</dbReference>